<evidence type="ECO:0000313" key="9">
    <source>
        <dbReference type="Proteomes" id="UP000187013"/>
    </source>
</evidence>
<dbReference type="GO" id="GO:0005774">
    <property type="term" value="C:vacuolar membrane"/>
    <property type="evidence" value="ECO:0007669"/>
    <property type="project" value="TreeGrafter"/>
</dbReference>
<comment type="caution">
    <text evidence="8">The sequence shown here is derived from an EMBL/GenBank/DDBJ whole genome shotgun (WGS) entry which is preliminary data.</text>
</comment>
<evidence type="ECO:0000256" key="7">
    <source>
        <dbReference type="SAM" id="Phobius"/>
    </source>
</evidence>
<organism evidence="8 9">
    <name type="scientific">Zygosaccharomyces rouxii</name>
    <dbReference type="NCBI Taxonomy" id="4956"/>
    <lineage>
        <taxon>Eukaryota</taxon>
        <taxon>Fungi</taxon>
        <taxon>Dikarya</taxon>
        <taxon>Ascomycota</taxon>
        <taxon>Saccharomycotina</taxon>
        <taxon>Saccharomycetes</taxon>
        <taxon>Saccharomycetales</taxon>
        <taxon>Saccharomycetaceae</taxon>
        <taxon>Zygosaccharomyces</taxon>
    </lineage>
</organism>
<sequence>MNFKWGVSEFLGLIYVCCWSVSMYPPLWTNWKRKSASALSVDFVMLNTTGYFYLVISLILQLYCWLPPLQGQDLTQEAIALKPKITNFDLCYCLHGLLLNLVLASQLLMGESIWRFKKEKTIRMKPIYSRILFLSLLVFGGLTLLFVNQNSRVGWDNLRTLAYCNRLFMLKISMSLLKYVPQMIHNHERRSMKGFAIQGTMLDITGGMASLLQLIWQIANDKSFNTSVFMANFGKIGLAVVTIVFNFIFLSQWMTYGDGYVVTIKD</sequence>
<dbReference type="OrthoDB" id="75720at2759"/>
<feature type="transmembrane region" description="Helical" evidence="7">
    <location>
        <begin position="12"/>
        <end position="31"/>
    </location>
</feature>
<proteinExistence type="predicted"/>
<keyword evidence="4" id="KW-0677">Repeat</keyword>
<dbReference type="SMART" id="SM00679">
    <property type="entry name" value="CTNS"/>
    <property type="match status" value="2"/>
</dbReference>
<feature type="transmembrane region" description="Helical" evidence="7">
    <location>
        <begin position="201"/>
        <end position="219"/>
    </location>
</feature>
<dbReference type="Gene3D" id="1.20.1280.290">
    <property type="match status" value="1"/>
</dbReference>
<dbReference type="NCBIfam" id="TIGR00951">
    <property type="entry name" value="2A43"/>
    <property type="match status" value="1"/>
</dbReference>
<name>A0A1Q3ADZ3_ZYGRO</name>
<evidence type="ECO:0000313" key="8">
    <source>
        <dbReference type="EMBL" id="GAV53845.1"/>
    </source>
</evidence>
<evidence type="ECO:0000256" key="2">
    <source>
        <dbReference type="ARBA" id="ARBA00022448"/>
    </source>
</evidence>
<keyword evidence="3 7" id="KW-0812">Transmembrane</keyword>
<dbReference type="PANTHER" id="PTHR13131:SF5">
    <property type="entry name" value="CYSTINOSIN"/>
    <property type="match status" value="1"/>
</dbReference>
<dbReference type="PANTHER" id="PTHR13131">
    <property type="entry name" value="CYSTINOSIN"/>
    <property type="match status" value="1"/>
</dbReference>
<accession>A0A1Q3ADZ3</accession>
<dbReference type="GO" id="GO:0000324">
    <property type="term" value="C:fungal-type vacuole"/>
    <property type="evidence" value="ECO:0007669"/>
    <property type="project" value="TreeGrafter"/>
</dbReference>
<evidence type="ECO:0000256" key="1">
    <source>
        <dbReference type="ARBA" id="ARBA00004127"/>
    </source>
</evidence>
<dbReference type="EMBL" id="BDGX01000037">
    <property type="protein sequence ID" value="GAV53845.1"/>
    <property type="molecule type" value="Genomic_DNA"/>
</dbReference>
<reference evidence="8 9" key="1">
    <citation type="submission" date="2016-08" db="EMBL/GenBank/DDBJ databases">
        <title>Draft genome sequence of allopolyploid Zygosaccharomyces rouxii.</title>
        <authorList>
            <person name="Watanabe J."/>
            <person name="Uehara K."/>
            <person name="Mogi Y."/>
            <person name="Tsukioka Y."/>
        </authorList>
    </citation>
    <scope>NUCLEOTIDE SEQUENCE [LARGE SCALE GENOMIC DNA]</scope>
    <source>
        <strain evidence="8 9">NBRC 110957</strain>
    </source>
</reference>
<gene>
    <name evidence="8" type="ORF">ZYGR_0AK03470</name>
</gene>
<protein>
    <recommendedName>
        <fullName evidence="10">Cystine transporter</fullName>
    </recommendedName>
</protein>
<feature type="transmembrane region" description="Helical" evidence="7">
    <location>
        <begin position="131"/>
        <end position="148"/>
    </location>
</feature>
<feature type="transmembrane region" description="Helical" evidence="7">
    <location>
        <begin position="43"/>
        <end position="65"/>
    </location>
</feature>
<dbReference type="Proteomes" id="UP000187013">
    <property type="component" value="Unassembled WGS sequence"/>
</dbReference>
<dbReference type="InterPro" id="IPR005282">
    <property type="entry name" value="LC_transporter"/>
</dbReference>
<dbReference type="AlphaFoldDB" id="A0A1Q3ADZ3"/>
<evidence type="ECO:0000256" key="6">
    <source>
        <dbReference type="ARBA" id="ARBA00023136"/>
    </source>
</evidence>
<feature type="transmembrane region" description="Helical" evidence="7">
    <location>
        <begin position="231"/>
        <end position="250"/>
    </location>
</feature>
<keyword evidence="6 7" id="KW-0472">Membrane</keyword>
<keyword evidence="5 7" id="KW-1133">Transmembrane helix</keyword>
<evidence type="ECO:0008006" key="10">
    <source>
        <dbReference type="Google" id="ProtNLM"/>
    </source>
</evidence>
<comment type="subcellular location">
    <subcellularLocation>
        <location evidence="1">Endomembrane system</location>
        <topology evidence="1">Multi-pass membrane protein</topology>
    </subcellularLocation>
</comment>
<dbReference type="GO" id="GO:0015184">
    <property type="term" value="F:L-cystine transmembrane transporter activity"/>
    <property type="evidence" value="ECO:0007669"/>
    <property type="project" value="TreeGrafter"/>
</dbReference>
<dbReference type="Pfam" id="PF04193">
    <property type="entry name" value="PQ-loop"/>
    <property type="match status" value="2"/>
</dbReference>
<evidence type="ECO:0000256" key="4">
    <source>
        <dbReference type="ARBA" id="ARBA00022737"/>
    </source>
</evidence>
<dbReference type="GO" id="GO:0012505">
    <property type="term" value="C:endomembrane system"/>
    <property type="evidence" value="ECO:0007669"/>
    <property type="project" value="UniProtKB-SubCell"/>
</dbReference>
<dbReference type="InterPro" id="IPR006603">
    <property type="entry name" value="PQ-loop_rpt"/>
</dbReference>
<evidence type="ECO:0000256" key="5">
    <source>
        <dbReference type="ARBA" id="ARBA00022989"/>
    </source>
</evidence>
<keyword evidence="2" id="KW-0813">Transport</keyword>
<evidence type="ECO:0000256" key="3">
    <source>
        <dbReference type="ARBA" id="ARBA00022692"/>
    </source>
</evidence>